<dbReference type="PANTHER" id="PTHR44051">
    <property type="entry name" value="GLUTATHIONE S-TRANSFERASE-RELATED"/>
    <property type="match status" value="1"/>
</dbReference>
<dbReference type="InterPro" id="IPR010987">
    <property type="entry name" value="Glutathione-S-Trfase_C-like"/>
</dbReference>
<dbReference type="InterPro" id="IPR036249">
    <property type="entry name" value="Thioredoxin-like_sf"/>
</dbReference>
<dbReference type="SUPFAM" id="SSF52833">
    <property type="entry name" value="Thioredoxin-like"/>
    <property type="match status" value="1"/>
</dbReference>
<dbReference type="OrthoDB" id="5291630at2"/>
<dbReference type="RefSeq" id="WP_014243840.1">
    <property type="nucleotide sequence ID" value="NC_016620.1"/>
</dbReference>
<dbReference type="Proteomes" id="UP000008963">
    <property type="component" value="Chromosome"/>
</dbReference>
<dbReference type="STRING" id="862908.BMS_1178"/>
<feature type="domain" description="GST C-terminal" evidence="5">
    <location>
        <begin position="84"/>
        <end position="206"/>
    </location>
</feature>
<reference evidence="7" key="1">
    <citation type="journal article" date="2013" name="ISME J.">
        <title>A small predatory core genome in the divergent marine Bacteriovorax marinus SJ and the terrestrial Bdellovibrio bacteriovorus.</title>
        <authorList>
            <person name="Crossman L.C."/>
            <person name="Chen H."/>
            <person name="Cerdeno-Tarraga A.M."/>
            <person name="Brooks K."/>
            <person name="Quail M.A."/>
            <person name="Pineiro S.A."/>
            <person name="Hobley L."/>
            <person name="Sockett R.E."/>
            <person name="Bentley S.D."/>
            <person name="Parkhill J."/>
            <person name="Williams H.N."/>
            <person name="Stine O.C."/>
        </authorList>
    </citation>
    <scope>NUCLEOTIDE SEQUENCE [LARGE SCALE GENOMIC DNA]</scope>
    <source>
        <strain evidence="7">ATCC BAA-682 / DSM 15412 / SJ</strain>
    </source>
</reference>
<evidence type="ECO:0000313" key="6">
    <source>
        <dbReference type="EMBL" id="CBW26056.1"/>
    </source>
</evidence>
<dbReference type="HOGENOM" id="CLU_011226_6_0_7"/>
<dbReference type="SFLD" id="SFLDG00358">
    <property type="entry name" value="Main_(cytGST)"/>
    <property type="match status" value="1"/>
</dbReference>
<dbReference type="InterPro" id="IPR004046">
    <property type="entry name" value="GST_C"/>
</dbReference>
<gene>
    <name evidence="6" type="ordered locus">BMS_1178</name>
</gene>
<accession>E1WYK8</accession>
<dbReference type="Pfam" id="PF02798">
    <property type="entry name" value="GST_N"/>
    <property type="match status" value="1"/>
</dbReference>
<protein>
    <submittedName>
        <fullName evidence="6">Glutathione S-transferase</fullName>
    </submittedName>
</protein>
<sequence length="206" mass="24143">MLKIYGFNSQNNKKVVYLAKELGLDFEFVKVDLMKRENRSPEFLKMNPVGKVPVLEHDGKYLFESGAICRYIATLVDTPLAPKEKFEYAQVDQWMEFFTNHLGRWLNTLFFEKILRPFLGIGSPVKETCEEAEKFISQQMKVLEGELSKREFIASNELSIADIYAYAYIEQTIALEMDLSEFPNTLKWRDMISKRESIVECQKYFN</sequence>
<dbReference type="PROSITE" id="PS50404">
    <property type="entry name" value="GST_NTER"/>
    <property type="match status" value="1"/>
</dbReference>
<dbReference type="KEGG" id="bmx:BMS_1178"/>
<dbReference type="eggNOG" id="COG0625">
    <property type="taxonomic scope" value="Bacteria"/>
</dbReference>
<dbReference type="GO" id="GO:0016740">
    <property type="term" value="F:transferase activity"/>
    <property type="evidence" value="ECO:0007669"/>
    <property type="project" value="UniProtKB-KW"/>
</dbReference>
<organism evidence="6 7">
    <name type="scientific">Halobacteriovorax marinus (strain ATCC BAA-682 / DSM 15412 / SJ)</name>
    <name type="common">Bacteriovorax marinus</name>
    <dbReference type="NCBI Taxonomy" id="862908"/>
    <lineage>
        <taxon>Bacteria</taxon>
        <taxon>Pseudomonadati</taxon>
        <taxon>Bdellovibrionota</taxon>
        <taxon>Bacteriovoracia</taxon>
        <taxon>Bacteriovoracales</taxon>
        <taxon>Halobacteriovoraceae</taxon>
        <taxon>Halobacteriovorax</taxon>
    </lineage>
</organism>
<evidence type="ECO:0000256" key="3">
    <source>
        <dbReference type="RuleBase" id="RU003494"/>
    </source>
</evidence>
<keyword evidence="7" id="KW-1185">Reference proteome</keyword>
<dbReference type="PROSITE" id="PS50405">
    <property type="entry name" value="GST_CTER"/>
    <property type="match status" value="1"/>
</dbReference>
<dbReference type="PATRIC" id="fig|862908.3.peg.1121"/>
<dbReference type="PANTHER" id="PTHR44051:SF2">
    <property type="entry name" value="HYPOTHETICAL GLUTATHIONE S-TRANSFERASE LIKE PROTEIN"/>
    <property type="match status" value="1"/>
</dbReference>
<dbReference type="AlphaFoldDB" id="E1WYK8"/>
<evidence type="ECO:0000256" key="1">
    <source>
        <dbReference type="ARBA" id="ARBA00007409"/>
    </source>
</evidence>
<evidence type="ECO:0000313" key="7">
    <source>
        <dbReference type="Proteomes" id="UP000008963"/>
    </source>
</evidence>
<dbReference type="InterPro" id="IPR036282">
    <property type="entry name" value="Glutathione-S-Trfase_C_sf"/>
</dbReference>
<dbReference type="Gene3D" id="1.20.1050.130">
    <property type="match status" value="1"/>
</dbReference>
<dbReference type="EMBL" id="FQ312005">
    <property type="protein sequence ID" value="CBW26056.1"/>
    <property type="molecule type" value="Genomic_DNA"/>
</dbReference>
<dbReference type="InterPro" id="IPR004045">
    <property type="entry name" value="Glutathione_S-Trfase_N"/>
</dbReference>
<evidence type="ECO:0000256" key="2">
    <source>
        <dbReference type="ARBA" id="ARBA00022679"/>
    </source>
</evidence>
<dbReference type="FunFam" id="3.40.30.10:FF:000039">
    <property type="entry name" value="Glutathione S-transferase domain"/>
    <property type="match status" value="1"/>
</dbReference>
<evidence type="ECO:0000259" key="4">
    <source>
        <dbReference type="PROSITE" id="PS50404"/>
    </source>
</evidence>
<name>E1WYK8_HALMS</name>
<feature type="domain" description="GST N-terminal" evidence="4">
    <location>
        <begin position="1"/>
        <end position="80"/>
    </location>
</feature>
<proteinExistence type="inferred from homology"/>
<dbReference type="SFLD" id="SFLDG01150">
    <property type="entry name" value="Main.1:_Beta-like"/>
    <property type="match status" value="1"/>
</dbReference>
<dbReference type="InterPro" id="IPR040079">
    <property type="entry name" value="Glutathione_S-Trfase"/>
</dbReference>
<dbReference type="Pfam" id="PF00043">
    <property type="entry name" value="GST_C"/>
    <property type="match status" value="1"/>
</dbReference>
<comment type="similarity">
    <text evidence="1 3">Belongs to the GST superfamily.</text>
</comment>
<keyword evidence="2" id="KW-0808">Transferase</keyword>
<dbReference type="SUPFAM" id="SSF47616">
    <property type="entry name" value="GST C-terminal domain-like"/>
    <property type="match status" value="1"/>
</dbReference>
<dbReference type="SFLD" id="SFLDS00019">
    <property type="entry name" value="Glutathione_Transferase_(cytos"/>
    <property type="match status" value="1"/>
</dbReference>
<evidence type="ECO:0000259" key="5">
    <source>
        <dbReference type="PROSITE" id="PS50405"/>
    </source>
</evidence>